<name>A0ABU7V7J3_9MICO</name>
<dbReference type="PANTHER" id="PTHR43408:SF1">
    <property type="entry name" value="FMN REDUCTASE (NADPH)"/>
    <property type="match status" value="1"/>
</dbReference>
<dbReference type="EMBL" id="JAZHOV010000006">
    <property type="protein sequence ID" value="MEF2255651.1"/>
    <property type="molecule type" value="Genomic_DNA"/>
</dbReference>
<protein>
    <submittedName>
        <fullName evidence="5">NAD(P)H-dependent oxidoreductase</fullName>
        <ecNumber evidence="5">1.-.-.-</ecNumber>
    </submittedName>
</protein>
<dbReference type="SUPFAM" id="SSF52218">
    <property type="entry name" value="Flavoproteins"/>
    <property type="match status" value="1"/>
</dbReference>
<evidence type="ECO:0000313" key="6">
    <source>
        <dbReference type="Proteomes" id="UP001351900"/>
    </source>
</evidence>
<sequence>MSLKVAVVVGNPKPASRTRKIAELLLEKLLDPGTFEAQVIDLADYTTEIFAWPSETMGALNAAVAESDLAIFASPTYKATYTGLLKAFLDRYPANGLAGVTAIPLHTGADFTHAMGPTFTLSPLLVELGATVPGRGFYLALSQMERVDEVLDAAVAEYAGNIRRVASLAGALRADIPAS</sequence>
<evidence type="ECO:0000256" key="1">
    <source>
        <dbReference type="ARBA" id="ARBA00022630"/>
    </source>
</evidence>
<dbReference type="GO" id="GO:0016491">
    <property type="term" value="F:oxidoreductase activity"/>
    <property type="evidence" value="ECO:0007669"/>
    <property type="project" value="UniProtKB-KW"/>
</dbReference>
<evidence type="ECO:0000256" key="3">
    <source>
        <dbReference type="ARBA" id="ARBA00023002"/>
    </source>
</evidence>
<organism evidence="5 6">
    <name type="scientific">Microbacterium schleiferi</name>
    <dbReference type="NCBI Taxonomy" id="69362"/>
    <lineage>
        <taxon>Bacteria</taxon>
        <taxon>Bacillati</taxon>
        <taxon>Actinomycetota</taxon>
        <taxon>Actinomycetes</taxon>
        <taxon>Micrococcales</taxon>
        <taxon>Microbacteriaceae</taxon>
        <taxon>Microbacterium</taxon>
    </lineage>
</organism>
<dbReference type="Gene3D" id="3.40.50.360">
    <property type="match status" value="1"/>
</dbReference>
<gene>
    <name evidence="5" type="ORF">V2V91_10985</name>
</gene>
<dbReference type="RefSeq" id="WP_331791868.1">
    <property type="nucleotide sequence ID" value="NZ_BAAAUO010000001.1"/>
</dbReference>
<evidence type="ECO:0000313" key="5">
    <source>
        <dbReference type="EMBL" id="MEF2255651.1"/>
    </source>
</evidence>
<evidence type="ECO:0000256" key="2">
    <source>
        <dbReference type="ARBA" id="ARBA00022643"/>
    </source>
</evidence>
<dbReference type="InterPro" id="IPR051814">
    <property type="entry name" value="NAD(P)H-dep_FMN_reductase"/>
</dbReference>
<dbReference type="InterPro" id="IPR005025">
    <property type="entry name" value="FMN_Rdtase-like_dom"/>
</dbReference>
<dbReference type="EC" id="1.-.-.-" evidence="5"/>
<dbReference type="InterPro" id="IPR029039">
    <property type="entry name" value="Flavoprotein-like_sf"/>
</dbReference>
<keyword evidence="3 5" id="KW-0560">Oxidoreductase</keyword>
<dbReference type="Proteomes" id="UP001351900">
    <property type="component" value="Unassembled WGS sequence"/>
</dbReference>
<evidence type="ECO:0000259" key="4">
    <source>
        <dbReference type="Pfam" id="PF03358"/>
    </source>
</evidence>
<proteinExistence type="predicted"/>
<keyword evidence="2" id="KW-0288">FMN</keyword>
<dbReference type="PANTHER" id="PTHR43408">
    <property type="entry name" value="FMN REDUCTASE (NADPH)"/>
    <property type="match status" value="1"/>
</dbReference>
<comment type="caution">
    <text evidence="5">The sequence shown here is derived from an EMBL/GenBank/DDBJ whole genome shotgun (WGS) entry which is preliminary data.</text>
</comment>
<feature type="domain" description="NADPH-dependent FMN reductase-like" evidence="4">
    <location>
        <begin position="4"/>
        <end position="138"/>
    </location>
</feature>
<accession>A0ABU7V7J3</accession>
<dbReference type="Pfam" id="PF03358">
    <property type="entry name" value="FMN_red"/>
    <property type="match status" value="1"/>
</dbReference>
<keyword evidence="1" id="KW-0285">Flavoprotein</keyword>
<keyword evidence="6" id="KW-1185">Reference proteome</keyword>
<reference evidence="5 6" key="1">
    <citation type="submission" date="2024-01" db="EMBL/GenBank/DDBJ databases">
        <title>the genome sequence of strain Microbacterium schleiferi NBRC 15075.</title>
        <authorList>
            <person name="Ding Y."/>
            <person name="Zhang G."/>
        </authorList>
    </citation>
    <scope>NUCLEOTIDE SEQUENCE [LARGE SCALE GENOMIC DNA]</scope>
    <source>
        <strain evidence="5 6">NBRC 15075</strain>
    </source>
</reference>